<dbReference type="SUPFAM" id="SSF54913">
    <property type="entry name" value="GlnB-like"/>
    <property type="match status" value="1"/>
</dbReference>
<reference evidence="16 17" key="2">
    <citation type="journal article" date="2017" name="Sci. Rep.">
        <title>Ant-infecting Ophiocordyceps genomes reveal a high diversity of potential behavioral manipulation genes and a possible major role for enterotoxins.</title>
        <authorList>
            <person name="de Bekker C."/>
            <person name="Ohm R.A."/>
            <person name="Evans H.C."/>
            <person name="Brachmann A."/>
            <person name="Hughes D.P."/>
        </authorList>
    </citation>
    <scope>NUCLEOTIDE SEQUENCE [LARGE SCALE GENOMIC DNA]</scope>
    <source>
        <strain evidence="16 17">SC16a</strain>
    </source>
</reference>
<comment type="pathway">
    <text evidence="3">Amino-acid biosynthesis; L-histidine biosynthesis; L-histidine from 5-phospho-alpha-D-ribose 1-diphosphate: step 1/9.</text>
</comment>
<dbReference type="InterPro" id="IPR015867">
    <property type="entry name" value="N-reg_PII/ATP_PRibTrfase_C"/>
</dbReference>
<dbReference type="AlphaFoldDB" id="A0A2A9P274"/>
<dbReference type="NCBIfam" id="TIGR00070">
    <property type="entry name" value="hisG"/>
    <property type="match status" value="1"/>
</dbReference>
<feature type="domain" description="ATP phosphoribosyltransferase catalytic" evidence="14">
    <location>
        <begin position="59"/>
        <end position="241"/>
    </location>
</feature>
<dbReference type="GO" id="GO:0005737">
    <property type="term" value="C:cytoplasm"/>
    <property type="evidence" value="ECO:0007669"/>
    <property type="project" value="UniProtKB-SubCell"/>
</dbReference>
<dbReference type="OrthoDB" id="2574at2759"/>
<keyword evidence="12" id="KW-0067">ATP-binding</keyword>
<dbReference type="FunFam" id="3.40.190.10:FF:000123">
    <property type="entry name" value="HIS1p ATP phosphoribosyltransferase"/>
    <property type="match status" value="1"/>
</dbReference>
<keyword evidence="17" id="KW-1185">Reference proteome</keyword>
<evidence type="ECO:0000256" key="9">
    <source>
        <dbReference type="ARBA" id="ARBA00022676"/>
    </source>
</evidence>
<evidence type="ECO:0000256" key="2">
    <source>
        <dbReference type="ARBA" id="ARBA00004496"/>
    </source>
</evidence>
<dbReference type="PANTHER" id="PTHR21403:SF8">
    <property type="entry name" value="ATP PHOSPHORIBOSYLTRANSFERASE"/>
    <property type="match status" value="1"/>
</dbReference>
<dbReference type="GO" id="GO:0000287">
    <property type="term" value="F:magnesium ion binding"/>
    <property type="evidence" value="ECO:0007669"/>
    <property type="project" value="InterPro"/>
</dbReference>
<dbReference type="Proteomes" id="UP000037136">
    <property type="component" value="Unassembled WGS sequence"/>
</dbReference>
<evidence type="ECO:0000256" key="12">
    <source>
        <dbReference type="ARBA" id="ARBA00022840"/>
    </source>
</evidence>
<accession>A0A2A9P274</accession>
<evidence type="ECO:0000256" key="13">
    <source>
        <dbReference type="ARBA" id="ARBA00023102"/>
    </source>
</evidence>
<dbReference type="Gene3D" id="3.40.190.10">
    <property type="entry name" value="Periplasmic binding protein-like II"/>
    <property type="match status" value="2"/>
</dbReference>
<evidence type="ECO:0000256" key="5">
    <source>
        <dbReference type="ARBA" id="ARBA00011946"/>
    </source>
</evidence>
<dbReference type="PROSITE" id="PS01316">
    <property type="entry name" value="ATP_P_PHORIBOSYLTR"/>
    <property type="match status" value="1"/>
</dbReference>
<evidence type="ECO:0000256" key="1">
    <source>
        <dbReference type="ARBA" id="ARBA00000915"/>
    </source>
</evidence>
<keyword evidence="11" id="KW-0547">Nucleotide-binding</keyword>
<dbReference type="GO" id="GO:0005524">
    <property type="term" value="F:ATP binding"/>
    <property type="evidence" value="ECO:0007669"/>
    <property type="project" value="UniProtKB-KW"/>
</dbReference>
<dbReference type="FunFam" id="3.40.190.10:FF:000082">
    <property type="entry name" value="ATP phosphoribosyltransferase"/>
    <property type="match status" value="1"/>
</dbReference>
<comment type="similarity">
    <text evidence="4">Belongs to the ATP phosphoribosyltransferase family.</text>
</comment>
<dbReference type="InterPro" id="IPR013115">
    <property type="entry name" value="HisG_C"/>
</dbReference>
<keyword evidence="8" id="KW-0028">Amino-acid biosynthesis</keyword>
<keyword evidence="7" id="KW-0963">Cytoplasm</keyword>
<evidence type="ECO:0000256" key="6">
    <source>
        <dbReference type="ARBA" id="ARBA00020998"/>
    </source>
</evidence>
<keyword evidence="9" id="KW-0328">Glycosyltransferase</keyword>
<evidence type="ECO:0000256" key="4">
    <source>
        <dbReference type="ARBA" id="ARBA00009372"/>
    </source>
</evidence>
<evidence type="ECO:0000256" key="7">
    <source>
        <dbReference type="ARBA" id="ARBA00022490"/>
    </source>
</evidence>
<dbReference type="InterPro" id="IPR013820">
    <property type="entry name" value="ATP_PRibTrfase_cat"/>
</dbReference>
<sequence length="319" mass="34117">MDLVNSLENRLLFAVPKKGRLNQAALNLLEGADIQFRREHRLDIALVKNLPIALIFLPAADIPTFVGQGRVDLGITGWDQVKEHEAAVRANHSTTPDPKSSGCDMVMDLGFGGCRLQVQVPEKGKFASSKDLIGCTIGTSFVHLAADYFAKLESESPDGCVMGGSARNLRTKIVELSGSVEAACALGVADGIVDLVESGETMRAAGLAAVDTVIESMAVLIKSRAPSNPAMIDLITSRIRGVITAQKYVLCQYNIERVRLAEATTITPGKRAATVTTLDAVGWVAVSSMVEKKKIALVMDELSLVGAHDILVLDIHNTR</sequence>
<dbReference type="Gene3D" id="3.30.70.120">
    <property type="match status" value="1"/>
</dbReference>
<evidence type="ECO:0000259" key="14">
    <source>
        <dbReference type="Pfam" id="PF01634"/>
    </source>
</evidence>
<dbReference type="InterPro" id="IPR001348">
    <property type="entry name" value="ATP_PRibTrfase_HisG"/>
</dbReference>
<dbReference type="PANTHER" id="PTHR21403">
    <property type="entry name" value="ATP PHOSPHORIBOSYLTRANSFERASE ATP-PRTASE"/>
    <property type="match status" value="1"/>
</dbReference>
<dbReference type="GO" id="GO:0003879">
    <property type="term" value="F:ATP phosphoribosyltransferase activity"/>
    <property type="evidence" value="ECO:0007669"/>
    <property type="project" value="UniProtKB-EC"/>
</dbReference>
<dbReference type="SUPFAM" id="SSF53850">
    <property type="entry name" value="Periplasmic binding protein-like II"/>
    <property type="match status" value="1"/>
</dbReference>
<evidence type="ECO:0000259" key="15">
    <source>
        <dbReference type="Pfam" id="PF08029"/>
    </source>
</evidence>
<dbReference type="UniPathway" id="UPA00031">
    <property type="reaction ID" value="UER00006"/>
</dbReference>
<protein>
    <recommendedName>
        <fullName evidence="6">ATP phosphoribosyltransferase</fullName>
        <ecNumber evidence="5">2.4.2.17</ecNumber>
    </recommendedName>
</protein>
<feature type="domain" description="Histidine biosynthesis HisG C-terminal" evidence="15">
    <location>
        <begin position="245"/>
        <end position="317"/>
    </location>
</feature>
<comment type="catalytic activity">
    <reaction evidence="1">
        <text>1-(5-phospho-beta-D-ribosyl)-ATP + diphosphate = 5-phospho-alpha-D-ribose 1-diphosphate + ATP</text>
        <dbReference type="Rhea" id="RHEA:18473"/>
        <dbReference type="ChEBI" id="CHEBI:30616"/>
        <dbReference type="ChEBI" id="CHEBI:33019"/>
        <dbReference type="ChEBI" id="CHEBI:58017"/>
        <dbReference type="ChEBI" id="CHEBI:73183"/>
        <dbReference type="EC" id="2.4.2.17"/>
    </reaction>
</comment>
<dbReference type="Pfam" id="PF01634">
    <property type="entry name" value="HisG"/>
    <property type="match status" value="1"/>
</dbReference>
<evidence type="ECO:0000313" key="17">
    <source>
        <dbReference type="Proteomes" id="UP000037136"/>
    </source>
</evidence>
<keyword evidence="13" id="KW-0368">Histidine biosynthesis</keyword>
<dbReference type="STRING" id="268505.A0A2A9P274"/>
<gene>
    <name evidence="16" type="ORF">XA68_11335</name>
</gene>
<evidence type="ECO:0000256" key="8">
    <source>
        <dbReference type="ARBA" id="ARBA00022605"/>
    </source>
</evidence>
<evidence type="ECO:0000313" key="16">
    <source>
        <dbReference type="EMBL" id="PFH54962.1"/>
    </source>
</evidence>
<name>A0A2A9P274_OPHUN</name>
<evidence type="ECO:0000256" key="3">
    <source>
        <dbReference type="ARBA" id="ARBA00004667"/>
    </source>
</evidence>
<dbReference type="EC" id="2.4.2.17" evidence="5"/>
<dbReference type="InterPro" id="IPR011322">
    <property type="entry name" value="N-reg_PII-like_a/b"/>
</dbReference>
<dbReference type="GO" id="GO:0000105">
    <property type="term" value="P:L-histidine biosynthetic process"/>
    <property type="evidence" value="ECO:0007669"/>
    <property type="project" value="UniProtKB-UniPathway"/>
</dbReference>
<proteinExistence type="inferred from homology"/>
<dbReference type="Pfam" id="PF08029">
    <property type="entry name" value="HisG_C"/>
    <property type="match status" value="1"/>
</dbReference>
<comment type="subcellular location">
    <subcellularLocation>
        <location evidence="2">Cytoplasm</location>
    </subcellularLocation>
</comment>
<dbReference type="FunFam" id="3.30.70.120:FF:000003">
    <property type="entry name" value="ATP phosphoribosyltransferase"/>
    <property type="match status" value="1"/>
</dbReference>
<reference evidence="16 17" key="1">
    <citation type="journal article" date="2015" name="BMC Genomics">
        <title>Gene expression during zombie ant biting behavior reflects the complexity underlying fungal parasitic behavioral manipulation.</title>
        <authorList>
            <person name="de Bekker C."/>
            <person name="Ohm R.A."/>
            <person name="Loreto R.G."/>
            <person name="Sebastian A."/>
            <person name="Albert I."/>
            <person name="Merrow M."/>
            <person name="Brachmann A."/>
            <person name="Hughes D.P."/>
        </authorList>
    </citation>
    <scope>NUCLEOTIDE SEQUENCE [LARGE SCALE GENOMIC DNA]</scope>
    <source>
        <strain evidence="16 17">SC16a</strain>
    </source>
</reference>
<dbReference type="InterPro" id="IPR020621">
    <property type="entry name" value="ATP-PRT_HisG_long"/>
</dbReference>
<keyword evidence="10" id="KW-0808">Transferase</keyword>
<evidence type="ECO:0000256" key="11">
    <source>
        <dbReference type="ARBA" id="ARBA00022741"/>
    </source>
</evidence>
<dbReference type="NCBIfam" id="TIGR03455">
    <property type="entry name" value="HisG_C-term"/>
    <property type="match status" value="1"/>
</dbReference>
<dbReference type="HAMAP" id="MF_00079">
    <property type="entry name" value="HisG_Long"/>
    <property type="match status" value="1"/>
</dbReference>
<dbReference type="InterPro" id="IPR018198">
    <property type="entry name" value="ATP_PRibTrfase_CS"/>
</dbReference>
<evidence type="ECO:0000256" key="10">
    <source>
        <dbReference type="ARBA" id="ARBA00022679"/>
    </source>
</evidence>
<organism evidence="16 17">
    <name type="scientific">Ophiocordyceps unilateralis</name>
    <name type="common">Zombie-ant fungus</name>
    <name type="synonym">Torrubia unilateralis</name>
    <dbReference type="NCBI Taxonomy" id="268505"/>
    <lineage>
        <taxon>Eukaryota</taxon>
        <taxon>Fungi</taxon>
        <taxon>Dikarya</taxon>
        <taxon>Ascomycota</taxon>
        <taxon>Pezizomycotina</taxon>
        <taxon>Sordariomycetes</taxon>
        <taxon>Hypocreomycetidae</taxon>
        <taxon>Hypocreales</taxon>
        <taxon>Ophiocordycipitaceae</taxon>
        <taxon>Ophiocordyceps</taxon>
    </lineage>
</organism>
<dbReference type="EMBL" id="LAZP02001447">
    <property type="protein sequence ID" value="PFH54962.1"/>
    <property type="molecule type" value="Genomic_DNA"/>
</dbReference>
<comment type="caution">
    <text evidence="16">The sequence shown here is derived from an EMBL/GenBank/DDBJ whole genome shotgun (WGS) entry which is preliminary data.</text>
</comment>